<comment type="similarity">
    <text evidence="2">Belongs to the EspG family.</text>
</comment>
<evidence type="ECO:0000313" key="5">
    <source>
        <dbReference type="EMBL" id="GAA4470953.1"/>
    </source>
</evidence>
<gene>
    <name evidence="5" type="ORF">GCM10023094_00710</name>
</gene>
<dbReference type="Pfam" id="PF14011">
    <property type="entry name" value="ESX-1_EspG"/>
    <property type="match status" value="1"/>
</dbReference>
<keyword evidence="3" id="KW-0963">Cytoplasm</keyword>
<organism evidence="5 6">
    <name type="scientific">Rhodococcus olei</name>
    <dbReference type="NCBI Taxonomy" id="2161675"/>
    <lineage>
        <taxon>Bacteria</taxon>
        <taxon>Bacillati</taxon>
        <taxon>Actinomycetota</taxon>
        <taxon>Actinomycetes</taxon>
        <taxon>Mycobacteriales</taxon>
        <taxon>Nocardiaceae</taxon>
        <taxon>Rhodococcus</taxon>
    </lineage>
</organism>
<dbReference type="RefSeq" id="WP_345340912.1">
    <property type="nucleotide sequence ID" value="NZ_BAABFB010000007.1"/>
</dbReference>
<evidence type="ECO:0000256" key="2">
    <source>
        <dbReference type="ARBA" id="ARBA00006411"/>
    </source>
</evidence>
<keyword evidence="4" id="KW-0143">Chaperone</keyword>
<accession>A0ABP8NU03</accession>
<dbReference type="Proteomes" id="UP001501183">
    <property type="component" value="Unassembled WGS sequence"/>
</dbReference>
<name>A0ABP8NU03_9NOCA</name>
<evidence type="ECO:0000256" key="3">
    <source>
        <dbReference type="ARBA" id="ARBA00022490"/>
    </source>
</evidence>
<evidence type="ECO:0000256" key="1">
    <source>
        <dbReference type="ARBA" id="ARBA00004496"/>
    </source>
</evidence>
<comment type="caution">
    <text evidence="5">The sequence shown here is derived from an EMBL/GenBank/DDBJ whole genome shotgun (WGS) entry which is preliminary data.</text>
</comment>
<dbReference type="InterPro" id="IPR025734">
    <property type="entry name" value="EspG"/>
</dbReference>
<reference evidence="6" key="1">
    <citation type="journal article" date="2019" name="Int. J. Syst. Evol. Microbiol.">
        <title>The Global Catalogue of Microorganisms (GCM) 10K type strain sequencing project: providing services to taxonomists for standard genome sequencing and annotation.</title>
        <authorList>
            <consortium name="The Broad Institute Genomics Platform"/>
            <consortium name="The Broad Institute Genome Sequencing Center for Infectious Disease"/>
            <person name="Wu L."/>
            <person name="Ma J."/>
        </authorList>
    </citation>
    <scope>NUCLEOTIDE SEQUENCE [LARGE SCALE GENOMIC DNA]</scope>
    <source>
        <strain evidence="6">JCM 32206</strain>
    </source>
</reference>
<comment type="subcellular location">
    <subcellularLocation>
        <location evidence="1">Cytoplasm</location>
    </subcellularLocation>
</comment>
<evidence type="ECO:0000256" key="4">
    <source>
        <dbReference type="ARBA" id="ARBA00023186"/>
    </source>
</evidence>
<evidence type="ECO:0008006" key="7">
    <source>
        <dbReference type="Google" id="ProtNLM"/>
    </source>
</evidence>
<protein>
    <recommendedName>
        <fullName evidence="7">ESAT-6 protein secretion system EspG family protein</fullName>
    </recommendedName>
</protein>
<sequence length="254" mass="26641">MRREWCVSALEFDVLWRLLGRDRLPYPLQCRGDAATAAEHRAARRAAARRIAPLLDDHLHAALSVLHTPTVRVEVCGFHGAGLSTPVRVHAGIVAGRGAVARQLPGADLDRGGDVLISTAPRSGVAVSIVDALPVVARATGRGPGPRTPGHRTGSVLHPAAGRDLVKDSRAFFARPRTGIGEIGVVGGPSADWRPAGDGVGAHWMDFADGRYLVRGDDAGVVPVSREELAAEIGTLIDRIGAAGQDQTTSHTAT</sequence>
<keyword evidence="6" id="KW-1185">Reference proteome</keyword>
<proteinExistence type="inferred from homology"/>
<dbReference type="EMBL" id="BAABFB010000007">
    <property type="protein sequence ID" value="GAA4470953.1"/>
    <property type="molecule type" value="Genomic_DNA"/>
</dbReference>
<evidence type="ECO:0000313" key="6">
    <source>
        <dbReference type="Proteomes" id="UP001501183"/>
    </source>
</evidence>